<organism evidence="1 2">
    <name type="scientific">Araneus ventricosus</name>
    <name type="common">Orbweaver spider</name>
    <name type="synonym">Epeira ventricosa</name>
    <dbReference type="NCBI Taxonomy" id="182803"/>
    <lineage>
        <taxon>Eukaryota</taxon>
        <taxon>Metazoa</taxon>
        <taxon>Ecdysozoa</taxon>
        <taxon>Arthropoda</taxon>
        <taxon>Chelicerata</taxon>
        <taxon>Arachnida</taxon>
        <taxon>Araneae</taxon>
        <taxon>Araneomorphae</taxon>
        <taxon>Entelegynae</taxon>
        <taxon>Araneoidea</taxon>
        <taxon>Araneidae</taxon>
        <taxon>Araneus</taxon>
    </lineage>
</organism>
<dbReference type="EMBL" id="BGPR01007813">
    <property type="protein sequence ID" value="GBN29735.1"/>
    <property type="molecule type" value="Genomic_DNA"/>
</dbReference>
<protein>
    <submittedName>
        <fullName evidence="1">Uncharacterized protein</fullName>
    </submittedName>
</protein>
<accession>A0A4Y2MRI1</accession>
<comment type="caution">
    <text evidence="1">The sequence shown here is derived from an EMBL/GenBank/DDBJ whole genome shotgun (WGS) entry which is preliminary data.</text>
</comment>
<dbReference type="Proteomes" id="UP000499080">
    <property type="component" value="Unassembled WGS sequence"/>
</dbReference>
<evidence type="ECO:0000313" key="1">
    <source>
        <dbReference type="EMBL" id="GBN29735.1"/>
    </source>
</evidence>
<reference evidence="1 2" key="1">
    <citation type="journal article" date="2019" name="Sci. Rep.">
        <title>Orb-weaving spider Araneus ventricosus genome elucidates the spidroin gene catalogue.</title>
        <authorList>
            <person name="Kono N."/>
            <person name="Nakamura H."/>
            <person name="Ohtoshi R."/>
            <person name="Moran D.A.P."/>
            <person name="Shinohara A."/>
            <person name="Yoshida Y."/>
            <person name="Fujiwara M."/>
            <person name="Mori M."/>
            <person name="Tomita M."/>
            <person name="Arakawa K."/>
        </authorList>
    </citation>
    <scope>NUCLEOTIDE SEQUENCE [LARGE SCALE GENOMIC DNA]</scope>
</reference>
<sequence>MLKSSQSTGLCTRSGIYPIKRCNKCQGFRHLAKTSLPIPSGSCADTIPPKVQIISGGLLSMLCIFNSRTSFPIYHHTSRSVLQLRRESGNKYLQSPANGISNKDAPRSLHRFSFLEPGGDGAATLALQRVHLQAFADNFDFLANAGQTGSKNLGNKALQTFSRPGLKSTN</sequence>
<dbReference type="AlphaFoldDB" id="A0A4Y2MRI1"/>
<evidence type="ECO:0000313" key="2">
    <source>
        <dbReference type="Proteomes" id="UP000499080"/>
    </source>
</evidence>
<keyword evidence="2" id="KW-1185">Reference proteome</keyword>
<name>A0A4Y2MRI1_ARAVE</name>
<proteinExistence type="predicted"/>
<gene>
    <name evidence="1" type="ORF">AVEN_19254_1</name>
</gene>